<gene>
    <name evidence="3" type="ORF">CCAM_LOCUS4775</name>
</gene>
<proteinExistence type="predicted"/>
<reference evidence="3 4" key="1">
    <citation type="submission" date="2018-04" db="EMBL/GenBank/DDBJ databases">
        <authorList>
            <person name="Vogel A."/>
        </authorList>
    </citation>
    <scope>NUCLEOTIDE SEQUENCE [LARGE SCALE GENOMIC DNA]</scope>
</reference>
<dbReference type="Proteomes" id="UP000595140">
    <property type="component" value="Unassembled WGS sequence"/>
</dbReference>
<dbReference type="PANTHER" id="PTHR33116">
    <property type="entry name" value="REVERSE TRANSCRIPTASE ZINC-BINDING DOMAIN-CONTAINING PROTEIN-RELATED-RELATED"/>
    <property type="match status" value="1"/>
</dbReference>
<evidence type="ECO:0000259" key="2">
    <source>
        <dbReference type="Pfam" id="PF25597"/>
    </source>
</evidence>
<feature type="region of interest" description="Disordered" evidence="1">
    <location>
        <begin position="265"/>
        <end position="286"/>
    </location>
</feature>
<protein>
    <recommendedName>
        <fullName evidence="2">Retroviral polymerase SH3-like domain-containing protein</fullName>
    </recommendedName>
</protein>
<feature type="region of interest" description="Disordered" evidence="1">
    <location>
        <begin position="158"/>
        <end position="202"/>
    </location>
</feature>
<dbReference type="EMBL" id="OOIL02000253">
    <property type="protein sequence ID" value="VFQ62999.1"/>
    <property type="molecule type" value="Genomic_DNA"/>
</dbReference>
<dbReference type="OrthoDB" id="1739418at2759"/>
<evidence type="ECO:0000256" key="1">
    <source>
        <dbReference type="SAM" id="MobiDB-lite"/>
    </source>
</evidence>
<feature type="compositionally biased region" description="Polar residues" evidence="1">
    <location>
        <begin position="271"/>
        <end position="282"/>
    </location>
</feature>
<dbReference type="Pfam" id="PF25597">
    <property type="entry name" value="SH3_retrovirus"/>
    <property type="match status" value="1"/>
</dbReference>
<feature type="domain" description="Retroviral polymerase SH3-like" evidence="2">
    <location>
        <begin position="87"/>
        <end position="143"/>
    </location>
</feature>
<dbReference type="AlphaFoldDB" id="A0A484KIW1"/>
<accession>A0A484KIW1</accession>
<name>A0A484KIW1_9ASTE</name>
<dbReference type="InterPro" id="IPR057670">
    <property type="entry name" value="SH3_retrovirus"/>
</dbReference>
<organism evidence="3 4">
    <name type="scientific">Cuscuta campestris</name>
    <dbReference type="NCBI Taxonomy" id="132261"/>
    <lineage>
        <taxon>Eukaryota</taxon>
        <taxon>Viridiplantae</taxon>
        <taxon>Streptophyta</taxon>
        <taxon>Embryophyta</taxon>
        <taxon>Tracheophyta</taxon>
        <taxon>Spermatophyta</taxon>
        <taxon>Magnoliopsida</taxon>
        <taxon>eudicotyledons</taxon>
        <taxon>Gunneridae</taxon>
        <taxon>Pentapetalae</taxon>
        <taxon>asterids</taxon>
        <taxon>lamiids</taxon>
        <taxon>Solanales</taxon>
        <taxon>Convolvulaceae</taxon>
        <taxon>Cuscuteae</taxon>
        <taxon>Cuscuta</taxon>
        <taxon>Cuscuta subgen. Grammica</taxon>
        <taxon>Cuscuta sect. Cleistogrammica</taxon>
    </lineage>
</organism>
<keyword evidence="4" id="KW-1185">Reference proteome</keyword>
<evidence type="ECO:0000313" key="4">
    <source>
        <dbReference type="Proteomes" id="UP000595140"/>
    </source>
</evidence>
<evidence type="ECO:0000313" key="3">
    <source>
        <dbReference type="EMBL" id="VFQ62999.1"/>
    </source>
</evidence>
<dbReference type="PANTHER" id="PTHR33116:SF78">
    <property type="entry name" value="OS12G0587133 PROTEIN"/>
    <property type="match status" value="1"/>
</dbReference>
<sequence length="520" mass="59479">MLELNDCLYVPAISRNIISVSCLDKSGFIISIKDKSLSVYRKNVSYANANMTNELYVLDLDMPVYNIPAKRNKPNGLNQTYLWLCSCEAYVKRLMTNGKLDAKSDKCFFVGYPKKTRGYSFYHPIDKKVFVACNGVFLEKEFLSNATSGRKIELEEIRDDEETSAPVQEHELEEQTVVPQNAQDTQEPCRSNRLRTQPKGNDIPTLTTVKTWLSKSFSMKDLGDACYALGIRIYRDRSRKLLGLSQSTYIDKVLARLSMSESKRRSLPMVQGTSLSKTQGASTPEEVERMGNVPYASAIGSIMYAMGGKEELSIVGYTDASFQTDKDDFKSQAGKIPKSIIKSLHTRMSNFLWGKVDGRNKYHWATWEKLCFPKEEGGLGLTDLTTIQEAYGLKMWWTYTQNDSLWAKFMRARYPRGLDTAPKIIDSIYWKRLYKANDIAQSLFHIDDFGRLWWNNNDAGFSMKKAKNSLREKNPIHPFTKSCWTPKQTPKHSLFLWKLSFGYLPLPQSLTRMGFHSPSQ</sequence>
<feature type="compositionally biased region" description="Polar residues" evidence="1">
    <location>
        <begin position="177"/>
        <end position="202"/>
    </location>
</feature>